<dbReference type="SUPFAM" id="SSF53649">
    <property type="entry name" value="Alkaline phosphatase-like"/>
    <property type="match status" value="1"/>
</dbReference>
<keyword evidence="2" id="KW-0479">Metal-binding</keyword>
<dbReference type="PROSITE" id="PS00149">
    <property type="entry name" value="SULFATASE_2"/>
    <property type="match status" value="1"/>
</dbReference>
<feature type="region of interest" description="Disordered" evidence="5">
    <location>
        <begin position="345"/>
        <end position="387"/>
    </location>
</feature>
<protein>
    <submittedName>
        <fullName evidence="8">Arylsulfatase</fullName>
        <ecNumber evidence="8">3.1.6.1</ecNumber>
    </submittedName>
</protein>
<feature type="chain" id="PRO_5022812920" evidence="6">
    <location>
        <begin position="26"/>
        <end position="730"/>
    </location>
</feature>
<gene>
    <name evidence="8" type="primary">atsA_43</name>
    <name evidence="8" type="ORF">UC8_50800</name>
</gene>
<dbReference type="OrthoDB" id="9783154at2"/>
<dbReference type="CDD" id="cd16025">
    <property type="entry name" value="PAS_like"/>
    <property type="match status" value="1"/>
</dbReference>
<dbReference type="GO" id="GO:0004065">
    <property type="term" value="F:arylsulfatase activity"/>
    <property type="evidence" value="ECO:0007669"/>
    <property type="project" value="UniProtKB-EC"/>
</dbReference>
<dbReference type="InterPro" id="IPR050738">
    <property type="entry name" value="Sulfatase"/>
</dbReference>
<evidence type="ECO:0000256" key="6">
    <source>
        <dbReference type="SAM" id="SignalP"/>
    </source>
</evidence>
<keyword evidence="6" id="KW-0732">Signal</keyword>
<keyword evidence="3 8" id="KW-0378">Hydrolase</keyword>
<evidence type="ECO:0000256" key="2">
    <source>
        <dbReference type="ARBA" id="ARBA00022723"/>
    </source>
</evidence>
<dbReference type="InterPro" id="IPR017850">
    <property type="entry name" value="Alkaline_phosphatase_core_sf"/>
</dbReference>
<sequence precursor="true">MPLSRSLTVCVTLVGIAFTALLASAHRVAADDRPNIIYIMSDDMGYSDIGCYGSEIDTPNLNRLADNGLRFTQFYNTARCCPTRASLLTGLYPHQAGIGHMMQDRGHDGYRGDLNRQSVTIAEVLKAAGYRTYMSGKWHVTKTTAPQNEADKHNWPRQRGFDRFYGTIHGAGSFFDPNTLTRDNQFISPITDPLYPTEQYYYTDAIADHASRYIQDHHQQTGDQPFFLYVSFTAAHWPMHAKPADIAKYRGKYDAGYDAIRDARYQRMLELGVIDAASTVNWPIPAAWKETKDWEWDKRNMEVYAAMIDSMDQGIGRILETLQATGQYENTLICFLQDNGGCAETYGRGGQGPQRADKPSLPRLPDDYLQPDMQPKQTRDGYPVRTGKGVMAGPADTYIGYGRGWATVSNTPFREYKHWVHEGGISTPLIMHWPAKMSRGGELESTPGHLIDLMATAVDAAEAAYPQTFHDDQPIKPMEGKSLLPTLAGEPIERDAIYWEHEGNRAVRMGDFKLVAKGAKGRWELYNIATDRSEQQDLSEQYPQRVAQLAAMWDAYARRANVLPLNPRVKRSEEFNTKQRRFELKHGDQVSRNQGPYVQQRGFNVAVTADIQGDGVLVAQGGTSHGWSLYVRNGKLRFALTAHGKRSTLDTKLAVSGPSDIQAALAKDGRLSVTVSGQPPFVGELPSIVVEQPLDELQVGRDDKGPVGDYPVGFPLKGTVKRVVIEVDHG</sequence>
<feature type="domain" description="Sulfatase N-terminal" evidence="7">
    <location>
        <begin position="34"/>
        <end position="461"/>
    </location>
</feature>
<evidence type="ECO:0000259" key="7">
    <source>
        <dbReference type="Pfam" id="PF00884"/>
    </source>
</evidence>
<reference evidence="8 9" key="1">
    <citation type="submission" date="2019-08" db="EMBL/GenBank/DDBJ databases">
        <title>Deep-cultivation of Planctomycetes and their phenomic and genomic characterization uncovers novel biology.</title>
        <authorList>
            <person name="Wiegand S."/>
            <person name="Jogler M."/>
            <person name="Boedeker C."/>
            <person name="Pinto D."/>
            <person name="Vollmers J."/>
            <person name="Rivas-Marin E."/>
            <person name="Kohn T."/>
            <person name="Peeters S.H."/>
            <person name="Heuer A."/>
            <person name="Rast P."/>
            <person name="Oberbeckmann S."/>
            <person name="Bunk B."/>
            <person name="Jeske O."/>
            <person name="Meyerdierks A."/>
            <person name="Storesund J.E."/>
            <person name="Kallscheuer N."/>
            <person name="Luecker S."/>
            <person name="Lage O.M."/>
            <person name="Pohl T."/>
            <person name="Merkel B.J."/>
            <person name="Hornburger P."/>
            <person name="Mueller R.-W."/>
            <person name="Bruemmer F."/>
            <person name="Labrenz M."/>
            <person name="Spormann A.M."/>
            <person name="Op den Camp H."/>
            <person name="Overmann J."/>
            <person name="Amann R."/>
            <person name="Jetten M.S.M."/>
            <person name="Mascher T."/>
            <person name="Medema M.H."/>
            <person name="Devos D.P."/>
            <person name="Kaster A.-K."/>
            <person name="Ovreas L."/>
            <person name="Rohde M."/>
            <person name="Galperin M.Y."/>
            <person name="Jogler C."/>
        </authorList>
    </citation>
    <scope>NUCLEOTIDE SEQUENCE [LARGE SCALE GENOMIC DNA]</scope>
    <source>
        <strain evidence="8 9">UC8</strain>
    </source>
</reference>
<evidence type="ECO:0000313" key="9">
    <source>
        <dbReference type="Proteomes" id="UP000325286"/>
    </source>
</evidence>
<dbReference type="InterPro" id="IPR000917">
    <property type="entry name" value="Sulfatase_N"/>
</dbReference>
<keyword evidence="4" id="KW-0106">Calcium</keyword>
<dbReference type="Pfam" id="PF00884">
    <property type="entry name" value="Sulfatase"/>
    <property type="match status" value="1"/>
</dbReference>
<dbReference type="AlphaFoldDB" id="A0A5B9QVG1"/>
<dbReference type="PANTHER" id="PTHR42693">
    <property type="entry name" value="ARYLSULFATASE FAMILY MEMBER"/>
    <property type="match status" value="1"/>
</dbReference>
<accession>A0A5B9QVG1</accession>
<dbReference type="GO" id="GO:0046872">
    <property type="term" value="F:metal ion binding"/>
    <property type="evidence" value="ECO:0007669"/>
    <property type="project" value="UniProtKB-KW"/>
</dbReference>
<evidence type="ECO:0000256" key="1">
    <source>
        <dbReference type="ARBA" id="ARBA00008779"/>
    </source>
</evidence>
<comment type="similarity">
    <text evidence="1">Belongs to the sulfatase family.</text>
</comment>
<evidence type="ECO:0000256" key="3">
    <source>
        <dbReference type="ARBA" id="ARBA00022801"/>
    </source>
</evidence>
<feature type="signal peptide" evidence="6">
    <location>
        <begin position="1"/>
        <end position="25"/>
    </location>
</feature>
<evidence type="ECO:0000313" key="8">
    <source>
        <dbReference type="EMBL" id="QEG43037.1"/>
    </source>
</evidence>
<dbReference type="RefSeq" id="WP_084427718.1">
    <property type="nucleotide sequence ID" value="NZ_CP042914.1"/>
</dbReference>
<dbReference type="Proteomes" id="UP000325286">
    <property type="component" value="Chromosome"/>
</dbReference>
<dbReference type="PANTHER" id="PTHR42693:SF53">
    <property type="entry name" value="ENDO-4-O-SULFATASE"/>
    <property type="match status" value="1"/>
</dbReference>
<organism evidence="8 9">
    <name type="scientific">Roseimaritima ulvae</name>
    <dbReference type="NCBI Taxonomy" id="980254"/>
    <lineage>
        <taxon>Bacteria</taxon>
        <taxon>Pseudomonadati</taxon>
        <taxon>Planctomycetota</taxon>
        <taxon>Planctomycetia</taxon>
        <taxon>Pirellulales</taxon>
        <taxon>Pirellulaceae</taxon>
        <taxon>Roseimaritima</taxon>
    </lineage>
</organism>
<dbReference type="InterPro" id="IPR024607">
    <property type="entry name" value="Sulfatase_CS"/>
</dbReference>
<dbReference type="KEGG" id="rul:UC8_50800"/>
<keyword evidence="9" id="KW-1185">Reference proteome</keyword>
<evidence type="ECO:0000256" key="5">
    <source>
        <dbReference type="SAM" id="MobiDB-lite"/>
    </source>
</evidence>
<evidence type="ECO:0000256" key="4">
    <source>
        <dbReference type="ARBA" id="ARBA00022837"/>
    </source>
</evidence>
<name>A0A5B9QVG1_9BACT</name>
<dbReference type="Gene3D" id="3.40.720.10">
    <property type="entry name" value="Alkaline Phosphatase, subunit A"/>
    <property type="match status" value="1"/>
</dbReference>
<proteinExistence type="inferred from homology"/>
<dbReference type="Gene3D" id="3.30.1120.10">
    <property type="match status" value="1"/>
</dbReference>
<dbReference type="EMBL" id="CP042914">
    <property type="protein sequence ID" value="QEG43037.1"/>
    <property type="molecule type" value="Genomic_DNA"/>
</dbReference>
<feature type="compositionally biased region" description="Basic and acidic residues" evidence="5">
    <location>
        <begin position="355"/>
        <end position="366"/>
    </location>
</feature>
<dbReference type="EC" id="3.1.6.1" evidence="8"/>